<dbReference type="GO" id="GO:0022857">
    <property type="term" value="F:transmembrane transporter activity"/>
    <property type="evidence" value="ECO:0007669"/>
    <property type="project" value="UniProtKB-UniRule"/>
</dbReference>
<evidence type="ECO:0000256" key="3">
    <source>
        <dbReference type="ARBA" id="ARBA00022475"/>
    </source>
</evidence>
<reference evidence="9 10" key="1">
    <citation type="submission" date="2018-10" db="EMBL/GenBank/DDBJ databases">
        <title>Iterative Subtractive Binning of Freshwater Chronoseries Metagenomes Recovers Nearly Complete Genomes from over Four Hundred Novel Species.</title>
        <authorList>
            <person name="Rodriguez-R L.M."/>
            <person name="Tsementzi D."/>
            <person name="Luo C."/>
            <person name="Konstantinidis K.T."/>
        </authorList>
    </citation>
    <scope>NUCLEOTIDE SEQUENCE [LARGE SCALE GENOMIC DNA]</scope>
    <source>
        <strain evidence="9">WB7_2B_003</strain>
    </source>
</reference>
<dbReference type="EMBL" id="RGGN01000020">
    <property type="protein sequence ID" value="NCU62672.1"/>
    <property type="molecule type" value="Genomic_DNA"/>
</dbReference>
<comment type="function">
    <text evidence="7">Part of the tripartite ATP-independent periplasmic (TRAP) transport system.</text>
</comment>
<evidence type="ECO:0000256" key="5">
    <source>
        <dbReference type="ARBA" id="ARBA00022989"/>
    </source>
</evidence>
<feature type="transmembrane region" description="Helical" evidence="7">
    <location>
        <begin position="234"/>
        <end position="256"/>
    </location>
</feature>
<comment type="caution">
    <text evidence="7">Lacks conserved residue(s) required for the propagation of feature annotation.</text>
</comment>
<comment type="similarity">
    <text evidence="7">Belongs to the TRAP transporter small permease family.</text>
</comment>
<keyword evidence="7" id="KW-0997">Cell inner membrane</keyword>
<evidence type="ECO:0000313" key="9">
    <source>
        <dbReference type="EMBL" id="NCU62672.1"/>
    </source>
</evidence>
<feature type="transmembrane region" description="Helical" evidence="7">
    <location>
        <begin position="12"/>
        <end position="33"/>
    </location>
</feature>
<evidence type="ECO:0000256" key="7">
    <source>
        <dbReference type="RuleBase" id="RU369079"/>
    </source>
</evidence>
<feature type="transmembrane region" description="Helical" evidence="7">
    <location>
        <begin position="88"/>
        <end position="113"/>
    </location>
</feature>
<keyword evidence="3" id="KW-1003">Cell membrane</keyword>
<protein>
    <recommendedName>
        <fullName evidence="7">TRAP transporter small permease protein</fullName>
    </recommendedName>
</protein>
<keyword evidence="2 7" id="KW-0813">Transport</keyword>
<evidence type="ECO:0000256" key="4">
    <source>
        <dbReference type="ARBA" id="ARBA00022692"/>
    </source>
</evidence>
<feature type="domain" description="Tripartite ATP-independent periplasmic transporters DctQ component" evidence="8">
    <location>
        <begin position="179"/>
        <end position="300"/>
    </location>
</feature>
<keyword evidence="4 7" id="KW-0812">Transmembrane</keyword>
<comment type="subunit">
    <text evidence="7">The complex comprises the extracytoplasmic solute receptor protein and the two transmembrane proteins.</text>
</comment>
<accession>A0A845S827</accession>
<organism evidence="9 10">
    <name type="scientific">Candidatus Fonsibacter lacus</name>
    <dbReference type="NCBI Taxonomy" id="2576439"/>
    <lineage>
        <taxon>Bacteria</taxon>
        <taxon>Pseudomonadati</taxon>
        <taxon>Pseudomonadota</taxon>
        <taxon>Alphaproteobacteria</taxon>
        <taxon>Candidatus Pelagibacterales</taxon>
        <taxon>Candidatus Pelagibacterales incertae sedis</taxon>
        <taxon>Candidatus Fonsibacter</taxon>
    </lineage>
</organism>
<evidence type="ECO:0000256" key="1">
    <source>
        <dbReference type="ARBA" id="ARBA00004651"/>
    </source>
</evidence>
<dbReference type="Pfam" id="PF04290">
    <property type="entry name" value="DctQ"/>
    <property type="match status" value="1"/>
</dbReference>
<name>A0A845S827_9PROT</name>
<evidence type="ECO:0000256" key="6">
    <source>
        <dbReference type="ARBA" id="ARBA00023136"/>
    </source>
</evidence>
<comment type="subcellular location">
    <subcellularLocation>
        <location evidence="7">Cell inner membrane</location>
        <topology evidence="7">Multi-pass membrane protein</topology>
    </subcellularLocation>
    <subcellularLocation>
        <location evidence="1">Cell membrane</location>
        <topology evidence="1">Multi-pass membrane protein</topology>
    </subcellularLocation>
</comment>
<keyword evidence="6 7" id="KW-0472">Membrane</keyword>
<feature type="transmembrane region" description="Helical" evidence="7">
    <location>
        <begin position="197"/>
        <end position="213"/>
    </location>
</feature>
<keyword evidence="5 7" id="KW-1133">Transmembrane helix</keyword>
<dbReference type="InterPro" id="IPR055348">
    <property type="entry name" value="DctQ"/>
</dbReference>
<gene>
    <name evidence="9" type="ORF">EBV78_01040</name>
</gene>
<feature type="transmembrane region" description="Helical" evidence="7">
    <location>
        <begin position="53"/>
        <end position="76"/>
    </location>
</feature>
<evidence type="ECO:0000259" key="8">
    <source>
        <dbReference type="Pfam" id="PF04290"/>
    </source>
</evidence>
<comment type="caution">
    <text evidence="9">The sequence shown here is derived from an EMBL/GenBank/DDBJ whole genome shotgun (WGS) entry which is preliminary data.</text>
</comment>
<evidence type="ECO:0000256" key="2">
    <source>
        <dbReference type="ARBA" id="ARBA00022448"/>
    </source>
</evidence>
<evidence type="ECO:0000313" key="10">
    <source>
        <dbReference type="Proteomes" id="UP000572953"/>
    </source>
</evidence>
<proteinExistence type="inferred from homology"/>
<sequence>MFSAPKIVRIFCYLVTSLTFAFLINNILTYYLGWPGTDKIFIKTNVNDIKNLYLSYIQLFIYFSAVFIPFILVYYFNKRSLQQDSEALSAISSYIVNAVFWTALIVGIVDFIISFSVVEKIIQNNISEKIHLFLSSPQNRIKFIHAPIALLGFIIAFYNKKIGFVWLATLVVIAEGLIVISRFVYSYEQTFMGDLVRYWYAALFLLGSAHTLVKEGHVRVDILYAKAKEKTQALLNIIGSTFFGIPLCALVMIYGMEGRSSTINSPIVNFEVTSQATAGLYVKYMMAGFLGVFAVTMIIQFASYILFNANKICKKN</sequence>
<dbReference type="Proteomes" id="UP000572953">
    <property type="component" value="Unassembled WGS sequence"/>
</dbReference>
<feature type="transmembrane region" description="Helical" evidence="7">
    <location>
        <begin position="284"/>
        <end position="307"/>
    </location>
</feature>
<dbReference type="GO" id="GO:0005886">
    <property type="term" value="C:plasma membrane"/>
    <property type="evidence" value="ECO:0007669"/>
    <property type="project" value="UniProtKB-SubCell"/>
</dbReference>
<dbReference type="AlphaFoldDB" id="A0A845S827"/>
<feature type="transmembrane region" description="Helical" evidence="7">
    <location>
        <begin position="141"/>
        <end position="158"/>
    </location>
</feature>
<feature type="transmembrane region" description="Helical" evidence="7">
    <location>
        <begin position="165"/>
        <end position="185"/>
    </location>
</feature>